<keyword evidence="7" id="KW-1133">Transmembrane helix</keyword>
<keyword evidence="8" id="KW-0496">Mitochondrion</keyword>
<dbReference type="PANTHER" id="PTHR16716:SF0">
    <property type="entry name" value="CYTOCHROME C OXIDASE SUBUNIT 7B, MITOCHONDRIAL"/>
    <property type="match status" value="1"/>
</dbReference>
<evidence type="ECO:0000256" key="5">
    <source>
        <dbReference type="ARBA" id="ARBA00022792"/>
    </source>
</evidence>
<dbReference type="UniPathway" id="UPA00705"/>
<dbReference type="AlphaFoldDB" id="A0A665XAL2"/>
<keyword evidence="13" id="KW-1185">Reference proteome</keyword>
<dbReference type="GO" id="GO:0005743">
    <property type="term" value="C:mitochondrial inner membrane"/>
    <property type="evidence" value="ECO:0007669"/>
    <property type="project" value="UniProtKB-SubCell"/>
</dbReference>
<evidence type="ECO:0000256" key="9">
    <source>
        <dbReference type="ARBA" id="ARBA00023136"/>
    </source>
</evidence>
<dbReference type="Proteomes" id="UP000472264">
    <property type="component" value="Chromosome 14"/>
</dbReference>
<evidence type="ECO:0000256" key="1">
    <source>
        <dbReference type="ARBA" id="ARBA00004434"/>
    </source>
</evidence>
<name>A0A665XAL2_ECHNA</name>
<accession>A0A665XAL2</accession>
<reference evidence="12" key="2">
    <citation type="submission" date="2025-08" db="UniProtKB">
        <authorList>
            <consortium name="Ensembl"/>
        </authorList>
    </citation>
    <scope>IDENTIFICATION</scope>
</reference>
<evidence type="ECO:0000256" key="10">
    <source>
        <dbReference type="ARBA" id="ARBA00040623"/>
    </source>
</evidence>
<proteinExistence type="inferred from homology"/>
<dbReference type="InterPro" id="IPR023272">
    <property type="entry name" value="Cyt_c_oxidase_suVIIB_dom_sf"/>
</dbReference>
<dbReference type="Ensembl" id="ENSENLT00000054687.1">
    <property type="protein sequence ID" value="ENSENLP00000053413.1"/>
    <property type="gene ID" value="ENSENLG00000022298.1"/>
</dbReference>
<comment type="subcellular location">
    <subcellularLocation>
        <location evidence="1">Mitochondrion inner membrane</location>
        <topology evidence="1">Single-pass membrane protein</topology>
    </subcellularLocation>
</comment>
<evidence type="ECO:0000256" key="7">
    <source>
        <dbReference type="ARBA" id="ARBA00022989"/>
    </source>
</evidence>
<evidence type="ECO:0000256" key="6">
    <source>
        <dbReference type="ARBA" id="ARBA00022946"/>
    </source>
</evidence>
<comment type="pathway">
    <text evidence="2">Energy metabolism; oxidative phosphorylation.</text>
</comment>
<reference evidence="12" key="3">
    <citation type="submission" date="2025-09" db="UniProtKB">
        <authorList>
            <consortium name="Ensembl"/>
        </authorList>
    </citation>
    <scope>IDENTIFICATION</scope>
</reference>
<dbReference type="InterPro" id="IPR008433">
    <property type="entry name" value="Cyt_c_oxidase_suVIIB"/>
</dbReference>
<sequence length="80" mass="8714">INPIIIAVLNLSNFCQAMRQVRHGSTKNEDFHSKYGTALLVGGAVSCVAVWAYVGTQTGLTWNVSPVGKVTPKPWREAEE</sequence>
<comment type="similarity">
    <text evidence="3">Belongs to the cytochrome c oxidase VIIb family.</text>
</comment>
<keyword evidence="5" id="KW-0999">Mitochondrion inner membrane</keyword>
<protein>
    <recommendedName>
        <fullName evidence="10">Cytochrome c oxidase subunit 7B, mitochondrial</fullName>
    </recommendedName>
    <alternativeName>
        <fullName evidence="11">Cytochrome c oxidase polypeptide VIIb</fullName>
    </alternativeName>
</protein>
<evidence type="ECO:0000256" key="8">
    <source>
        <dbReference type="ARBA" id="ARBA00023128"/>
    </source>
</evidence>
<organism evidence="12 13">
    <name type="scientific">Echeneis naucrates</name>
    <name type="common">Live sharksucker</name>
    <dbReference type="NCBI Taxonomy" id="173247"/>
    <lineage>
        <taxon>Eukaryota</taxon>
        <taxon>Metazoa</taxon>
        <taxon>Chordata</taxon>
        <taxon>Craniata</taxon>
        <taxon>Vertebrata</taxon>
        <taxon>Euteleostomi</taxon>
        <taxon>Actinopterygii</taxon>
        <taxon>Neopterygii</taxon>
        <taxon>Teleostei</taxon>
        <taxon>Neoteleostei</taxon>
        <taxon>Acanthomorphata</taxon>
        <taxon>Carangaria</taxon>
        <taxon>Carangiformes</taxon>
        <taxon>Echeneidae</taxon>
        <taxon>Echeneis</taxon>
    </lineage>
</organism>
<dbReference type="PANTHER" id="PTHR16716">
    <property type="entry name" value="CYTOCHROME C OXIDASE SUBUNIT 7B, MITOCHONDRIAL"/>
    <property type="match status" value="1"/>
</dbReference>
<evidence type="ECO:0000256" key="4">
    <source>
        <dbReference type="ARBA" id="ARBA00022692"/>
    </source>
</evidence>
<evidence type="ECO:0000256" key="3">
    <source>
        <dbReference type="ARBA" id="ARBA00007351"/>
    </source>
</evidence>
<dbReference type="SUPFAM" id="SSF81423">
    <property type="entry name" value="Mitochondrial cytochrome c oxidase subunit VIIb"/>
    <property type="match status" value="1"/>
</dbReference>
<evidence type="ECO:0000256" key="11">
    <source>
        <dbReference type="ARBA" id="ARBA00041642"/>
    </source>
</evidence>
<reference evidence="12" key="1">
    <citation type="submission" date="2021-04" db="EMBL/GenBank/DDBJ databases">
        <authorList>
            <consortium name="Wellcome Sanger Institute Data Sharing"/>
        </authorList>
    </citation>
    <scope>NUCLEOTIDE SEQUENCE [LARGE SCALE GENOMIC DNA]</scope>
</reference>
<evidence type="ECO:0000313" key="13">
    <source>
        <dbReference type="Proteomes" id="UP000472264"/>
    </source>
</evidence>
<dbReference type="InParanoid" id="A0A665XAL2"/>
<keyword evidence="9" id="KW-0472">Membrane</keyword>
<dbReference type="GO" id="GO:0006123">
    <property type="term" value="P:mitochondrial electron transport, cytochrome c to oxygen"/>
    <property type="evidence" value="ECO:0007669"/>
    <property type="project" value="InterPro"/>
</dbReference>
<dbReference type="Gene3D" id="4.10.51.10">
    <property type="entry name" value="Cytochrome C Oxidase, chain K"/>
    <property type="match status" value="1"/>
</dbReference>
<keyword evidence="4" id="KW-0812">Transmembrane</keyword>
<dbReference type="Pfam" id="PF05392">
    <property type="entry name" value="COX7B"/>
    <property type="match status" value="1"/>
</dbReference>
<keyword evidence="6" id="KW-0809">Transit peptide</keyword>
<evidence type="ECO:0000256" key="2">
    <source>
        <dbReference type="ARBA" id="ARBA00004673"/>
    </source>
</evidence>
<evidence type="ECO:0000313" key="12">
    <source>
        <dbReference type="Ensembl" id="ENSENLP00000053413.1"/>
    </source>
</evidence>